<dbReference type="GO" id="GO:0009236">
    <property type="term" value="P:cobalamin biosynthetic process"/>
    <property type="evidence" value="ECO:0007669"/>
    <property type="project" value="UniProtKB-UniPathway"/>
</dbReference>
<feature type="transmembrane region" description="Helical" evidence="9">
    <location>
        <begin position="67"/>
        <end position="100"/>
    </location>
</feature>
<comment type="similarity">
    <text evidence="3">Belongs to the CobD/CbiB family.</text>
</comment>
<evidence type="ECO:0000256" key="5">
    <source>
        <dbReference type="ARBA" id="ARBA00022573"/>
    </source>
</evidence>
<reference evidence="10 11" key="1">
    <citation type="submission" date="2018-01" db="EMBL/GenBank/DDBJ databases">
        <title>Co-occurrence of chitin degradation, pigmentation and bioactivity in marine Pseudoalteromonas.</title>
        <authorList>
            <person name="Paulsen S."/>
            <person name="Gram L."/>
            <person name="Machado H."/>
        </authorList>
    </citation>
    <scope>NUCLEOTIDE SEQUENCE [LARGE SCALE GENOMIC DNA]</scope>
    <source>
        <strain evidence="10 11">S3898</strain>
    </source>
</reference>
<accession>A0A4Q7IRH1</accession>
<evidence type="ECO:0000256" key="3">
    <source>
        <dbReference type="ARBA" id="ARBA00006263"/>
    </source>
</evidence>
<dbReference type="InterPro" id="IPR004485">
    <property type="entry name" value="Cobalamin_biosynth_CobD/CbiB"/>
</dbReference>
<evidence type="ECO:0000256" key="1">
    <source>
        <dbReference type="ARBA" id="ARBA00004651"/>
    </source>
</evidence>
<dbReference type="UniPathway" id="UPA00148"/>
<evidence type="ECO:0000256" key="4">
    <source>
        <dbReference type="ARBA" id="ARBA00022475"/>
    </source>
</evidence>
<gene>
    <name evidence="10" type="ORF">C1E23_05765</name>
</gene>
<organism evidence="10 11">
    <name type="scientific">Pseudoalteromonas phenolica</name>
    <dbReference type="NCBI Taxonomy" id="161398"/>
    <lineage>
        <taxon>Bacteria</taxon>
        <taxon>Pseudomonadati</taxon>
        <taxon>Pseudomonadota</taxon>
        <taxon>Gammaproteobacteria</taxon>
        <taxon>Alteromonadales</taxon>
        <taxon>Pseudoalteromonadaceae</taxon>
        <taxon>Pseudoalteromonas</taxon>
    </lineage>
</organism>
<comment type="caution">
    <text evidence="10">The sequence shown here is derived from an EMBL/GenBank/DDBJ whole genome shotgun (WGS) entry which is preliminary data.</text>
</comment>
<dbReference type="PANTHER" id="PTHR34308:SF1">
    <property type="entry name" value="COBALAMIN BIOSYNTHESIS PROTEIN CBIB"/>
    <property type="match status" value="1"/>
</dbReference>
<evidence type="ECO:0000256" key="9">
    <source>
        <dbReference type="SAM" id="Phobius"/>
    </source>
</evidence>
<dbReference type="GO" id="GO:0005886">
    <property type="term" value="C:plasma membrane"/>
    <property type="evidence" value="ECO:0007669"/>
    <property type="project" value="UniProtKB-SubCell"/>
</dbReference>
<dbReference type="Pfam" id="PF03186">
    <property type="entry name" value="CobD_Cbib"/>
    <property type="match status" value="1"/>
</dbReference>
<dbReference type="AlphaFoldDB" id="A0A4Q7IRH1"/>
<evidence type="ECO:0000256" key="7">
    <source>
        <dbReference type="ARBA" id="ARBA00022989"/>
    </source>
</evidence>
<evidence type="ECO:0000313" key="10">
    <source>
        <dbReference type="EMBL" id="RZQ54126.1"/>
    </source>
</evidence>
<keyword evidence="7 9" id="KW-1133">Transmembrane helix</keyword>
<name>A0A4Q7IRH1_9GAMM</name>
<dbReference type="PANTHER" id="PTHR34308">
    <property type="entry name" value="COBALAMIN BIOSYNTHESIS PROTEIN CBIB"/>
    <property type="match status" value="1"/>
</dbReference>
<dbReference type="GO" id="GO:0048472">
    <property type="term" value="F:threonine-phosphate decarboxylase activity"/>
    <property type="evidence" value="ECO:0007669"/>
    <property type="project" value="InterPro"/>
</dbReference>
<sequence>MEELLQYEVLQDLIIFICALTAAHTLPLLNSYNPNTFLSHIFERIAARVYKPECNAQLQQTAGLLGFFLPILTIVCIAVLISQFAFYPAWLGGLVLYFCLDTKVQQRARRIAALLQQKQKATAKQLLAQNVVRDVNELSSIGIAKACIDSTALKTIRHYYLIIFFYLLLGPIAALTLKLLLVNDHAWRKRIPPNSTFMKPLQTIIFYLEFLPLRGFILLLALFLQGKKTFHYFKHYARHCYQTNTGWILSLFAANLSIQLGGPCKYQGERFAKMRIGAERHPEAEDIKHCLSLLERIKWFTFSLIALIWLLDGFITLYLNIGT</sequence>
<keyword evidence="5" id="KW-0169">Cobalamin biosynthesis</keyword>
<feature type="transmembrane region" description="Helical" evidence="9">
    <location>
        <begin position="159"/>
        <end position="181"/>
    </location>
</feature>
<evidence type="ECO:0000313" key="11">
    <source>
        <dbReference type="Proteomes" id="UP000291338"/>
    </source>
</evidence>
<feature type="transmembrane region" description="Helical" evidence="9">
    <location>
        <begin position="201"/>
        <end position="224"/>
    </location>
</feature>
<evidence type="ECO:0000256" key="6">
    <source>
        <dbReference type="ARBA" id="ARBA00022692"/>
    </source>
</evidence>
<keyword evidence="6 9" id="KW-0812">Transmembrane</keyword>
<proteinExistence type="inferred from homology"/>
<feature type="transmembrane region" description="Helical" evidence="9">
    <location>
        <begin position="12"/>
        <end position="29"/>
    </location>
</feature>
<comment type="subcellular location">
    <subcellularLocation>
        <location evidence="1">Cell membrane</location>
        <topology evidence="1">Multi-pass membrane protein</topology>
    </subcellularLocation>
</comment>
<evidence type="ECO:0000256" key="2">
    <source>
        <dbReference type="ARBA" id="ARBA00004953"/>
    </source>
</evidence>
<keyword evidence="4" id="KW-1003">Cell membrane</keyword>
<dbReference type="EMBL" id="PPSX01000019">
    <property type="protein sequence ID" value="RZQ54126.1"/>
    <property type="molecule type" value="Genomic_DNA"/>
</dbReference>
<feature type="transmembrane region" description="Helical" evidence="9">
    <location>
        <begin position="299"/>
        <end position="321"/>
    </location>
</feature>
<comment type="pathway">
    <text evidence="2">Cofactor biosynthesis; adenosylcobalamin biosynthesis.</text>
</comment>
<dbReference type="Proteomes" id="UP000291338">
    <property type="component" value="Unassembled WGS sequence"/>
</dbReference>
<keyword evidence="8 9" id="KW-0472">Membrane</keyword>
<evidence type="ECO:0000256" key="8">
    <source>
        <dbReference type="ARBA" id="ARBA00023136"/>
    </source>
</evidence>
<protein>
    <submittedName>
        <fullName evidence="10">Cobalamin biosynthesis protein</fullName>
    </submittedName>
</protein>